<organism evidence="3 4">
    <name type="scientific">Flavobacterium columnare</name>
    <dbReference type="NCBI Taxonomy" id="996"/>
    <lineage>
        <taxon>Bacteria</taxon>
        <taxon>Pseudomonadati</taxon>
        <taxon>Bacteroidota</taxon>
        <taxon>Flavobacteriia</taxon>
        <taxon>Flavobacteriales</taxon>
        <taxon>Flavobacteriaceae</taxon>
        <taxon>Flavobacterium</taxon>
    </lineage>
</organism>
<protein>
    <recommendedName>
        <fullName evidence="2">VanZ-like domain-containing protein</fullName>
    </recommendedName>
</protein>
<dbReference type="PANTHER" id="PTHR28008">
    <property type="entry name" value="DOMAIN PROTEIN, PUTATIVE (AFU_ORTHOLOGUE AFUA_3G10980)-RELATED"/>
    <property type="match status" value="1"/>
</dbReference>
<dbReference type="Pfam" id="PF04892">
    <property type="entry name" value="VanZ"/>
    <property type="match status" value="1"/>
</dbReference>
<dbReference type="AlphaFoldDB" id="A0A246GD52"/>
<keyword evidence="1" id="KW-0812">Transmembrane</keyword>
<feature type="transmembrane region" description="Helical" evidence="1">
    <location>
        <begin position="101"/>
        <end position="119"/>
    </location>
</feature>
<proteinExistence type="predicted"/>
<evidence type="ECO:0000313" key="3">
    <source>
        <dbReference type="EMBL" id="OWP79232.1"/>
    </source>
</evidence>
<feature type="domain" description="VanZ-like" evidence="2">
    <location>
        <begin position="9"/>
        <end position="117"/>
    </location>
</feature>
<dbReference type="PANTHER" id="PTHR28008:SF1">
    <property type="entry name" value="DOMAIN PROTEIN, PUTATIVE (AFU_ORTHOLOGUE AFUA_3G10980)-RELATED"/>
    <property type="match status" value="1"/>
</dbReference>
<reference evidence="3 4" key="1">
    <citation type="journal article" date="2017" name="Infect. Genet. Evol.">
        <title>Comparative genome analysis of fish pathogen Flavobacterium columnare reveals extensive sequence diversity within the species.</title>
        <authorList>
            <person name="Kayansamruaj P."/>
            <person name="Dong H.T."/>
            <person name="Hirono I."/>
            <person name="Kondo H."/>
            <person name="Senapin S."/>
            <person name="Rodkhum C."/>
        </authorList>
    </citation>
    <scope>NUCLEOTIDE SEQUENCE [LARGE SCALE GENOMIC DNA]</scope>
    <source>
        <strain evidence="3 4">1214</strain>
    </source>
</reference>
<evidence type="ECO:0000313" key="4">
    <source>
        <dbReference type="Proteomes" id="UP000198034"/>
    </source>
</evidence>
<keyword evidence="1" id="KW-1133">Transmembrane helix</keyword>
<sequence>MEPKRKFIWLALCWTSLILFLSFKAPTLNPKYTFPNEDKVVHFVFYFVFVFLWMKYIVLTQCLSLKKMTFLITFVAIVFSILVEIGQEFLTTNRFAEIKDVIANSLGAITSAILFYRFFKK</sequence>
<feature type="transmembrane region" description="Helical" evidence="1">
    <location>
        <begin position="40"/>
        <end position="58"/>
    </location>
</feature>
<keyword evidence="1" id="KW-0472">Membrane</keyword>
<evidence type="ECO:0000256" key="1">
    <source>
        <dbReference type="SAM" id="Phobius"/>
    </source>
</evidence>
<dbReference type="NCBIfam" id="NF037970">
    <property type="entry name" value="vanZ_1"/>
    <property type="match status" value="1"/>
</dbReference>
<feature type="transmembrane region" description="Helical" evidence="1">
    <location>
        <begin position="70"/>
        <end position="89"/>
    </location>
</feature>
<name>A0A246GD52_9FLAO</name>
<dbReference type="Proteomes" id="UP000198034">
    <property type="component" value="Unassembled WGS sequence"/>
</dbReference>
<dbReference type="InterPro" id="IPR006976">
    <property type="entry name" value="VanZ-like"/>
</dbReference>
<accession>A0A246GD52</accession>
<evidence type="ECO:0000259" key="2">
    <source>
        <dbReference type="Pfam" id="PF04892"/>
    </source>
</evidence>
<dbReference type="EMBL" id="MTCY01000005">
    <property type="protein sequence ID" value="OWP79232.1"/>
    <property type="molecule type" value="Genomic_DNA"/>
</dbReference>
<comment type="caution">
    <text evidence="3">The sequence shown here is derived from an EMBL/GenBank/DDBJ whole genome shotgun (WGS) entry which is preliminary data.</text>
</comment>
<gene>
    <name evidence="3" type="ORF">BWK62_02705</name>
</gene>